<reference evidence="1 2" key="1">
    <citation type="submission" date="2018-03" db="EMBL/GenBank/DDBJ databases">
        <title>Genomic Encyclopedia of Type Strains, Phase III (KMG-III): the genomes of soil and plant-associated and newly described type strains.</title>
        <authorList>
            <person name="Whitman W."/>
        </authorList>
    </citation>
    <scope>NUCLEOTIDE SEQUENCE [LARGE SCALE GENOMIC DNA]</scope>
    <source>
        <strain evidence="1 2">CGMCC 4.7125</strain>
    </source>
</reference>
<accession>A0A2T0LSU0</accession>
<proteinExistence type="predicted"/>
<dbReference type="EMBL" id="PVNH01000007">
    <property type="protein sequence ID" value="PRX46737.1"/>
    <property type="molecule type" value="Genomic_DNA"/>
</dbReference>
<evidence type="ECO:0000313" key="2">
    <source>
        <dbReference type="Proteomes" id="UP000238362"/>
    </source>
</evidence>
<organism evidence="1 2">
    <name type="scientific">Prauserella shujinwangii</name>
    <dbReference type="NCBI Taxonomy" id="1453103"/>
    <lineage>
        <taxon>Bacteria</taxon>
        <taxon>Bacillati</taxon>
        <taxon>Actinomycetota</taxon>
        <taxon>Actinomycetes</taxon>
        <taxon>Pseudonocardiales</taxon>
        <taxon>Pseudonocardiaceae</taxon>
        <taxon>Prauserella</taxon>
    </lineage>
</organism>
<protein>
    <submittedName>
        <fullName evidence="1">SCP-2 sterol transfer family protein</fullName>
    </submittedName>
</protein>
<sequence length="121" mass="12351">MSGSRGTAPPAVPSVLLPLRGRAAGAVEPPFAGCFWLDGRVWTLRVDGGPPPRIAPGESADADVTVRTDPWTLTALIEDPAALDGALADGRADVTGDADALRRLLATAARAGCRGATRHTG</sequence>
<dbReference type="Gene3D" id="3.30.1050.10">
    <property type="entry name" value="SCP2 sterol-binding domain"/>
    <property type="match status" value="1"/>
</dbReference>
<keyword evidence="2" id="KW-1185">Reference proteome</keyword>
<dbReference type="AlphaFoldDB" id="A0A2T0LSU0"/>
<dbReference type="InterPro" id="IPR036527">
    <property type="entry name" value="SCP2_sterol-bd_dom_sf"/>
</dbReference>
<dbReference type="RefSeq" id="WP_106180109.1">
    <property type="nucleotide sequence ID" value="NZ_PVNH01000007.1"/>
</dbReference>
<evidence type="ECO:0000313" key="1">
    <source>
        <dbReference type="EMBL" id="PRX46737.1"/>
    </source>
</evidence>
<comment type="caution">
    <text evidence="1">The sequence shown here is derived from an EMBL/GenBank/DDBJ whole genome shotgun (WGS) entry which is preliminary data.</text>
</comment>
<dbReference type="SUPFAM" id="SSF55718">
    <property type="entry name" value="SCP-like"/>
    <property type="match status" value="1"/>
</dbReference>
<name>A0A2T0LSU0_9PSEU</name>
<dbReference type="Proteomes" id="UP000238362">
    <property type="component" value="Unassembled WGS sequence"/>
</dbReference>
<gene>
    <name evidence="1" type="ORF">B0I33_107315</name>
</gene>